<gene>
    <name evidence="7" type="ORF">MEDL_9904</name>
</gene>
<protein>
    <recommendedName>
        <fullName evidence="6">Tetraspanin</fullName>
    </recommendedName>
</protein>
<dbReference type="PRINTS" id="PR00259">
    <property type="entry name" value="TMFOUR"/>
</dbReference>
<feature type="transmembrane region" description="Helical" evidence="6">
    <location>
        <begin position="64"/>
        <end position="87"/>
    </location>
</feature>
<evidence type="ECO:0000256" key="3">
    <source>
        <dbReference type="ARBA" id="ARBA00022692"/>
    </source>
</evidence>
<feature type="transmembrane region" description="Helical" evidence="6">
    <location>
        <begin position="12"/>
        <end position="34"/>
    </location>
</feature>
<evidence type="ECO:0000256" key="1">
    <source>
        <dbReference type="ARBA" id="ARBA00004141"/>
    </source>
</evidence>
<name>A0A8S3QHF3_MYTED</name>
<feature type="transmembrane region" description="Helical" evidence="6">
    <location>
        <begin position="94"/>
        <end position="118"/>
    </location>
</feature>
<dbReference type="InterPro" id="IPR008952">
    <property type="entry name" value="Tetraspanin_EC2_sf"/>
</dbReference>
<reference evidence="7" key="1">
    <citation type="submission" date="2021-03" db="EMBL/GenBank/DDBJ databases">
        <authorList>
            <person name="Bekaert M."/>
        </authorList>
    </citation>
    <scope>NUCLEOTIDE SEQUENCE</scope>
</reference>
<dbReference type="AlphaFoldDB" id="A0A8S3QHF3"/>
<proteinExistence type="inferred from homology"/>
<evidence type="ECO:0000256" key="6">
    <source>
        <dbReference type="RuleBase" id="RU361218"/>
    </source>
</evidence>
<keyword evidence="8" id="KW-1185">Reference proteome</keyword>
<dbReference type="PANTHER" id="PTHR19282">
    <property type="entry name" value="TETRASPANIN"/>
    <property type="match status" value="1"/>
</dbReference>
<dbReference type="PIRSF" id="PIRSF002419">
    <property type="entry name" value="Tetraspanin"/>
    <property type="match status" value="1"/>
</dbReference>
<comment type="similarity">
    <text evidence="2 6">Belongs to the tetraspanin (TM4SF) family.</text>
</comment>
<sequence length="273" mass="29082">MCNPKCSKYVLIVVNIIFILLGLGLLIPGILVVVNDDGINDNILPALQQVDFGVSNFGDLAKGLSITLIVMGSFVLVLSMMGACGACCESKLLLVVYIIVVGILFLGKLVIVILWIVFKADVESKLREELKLGLKKFTNDDLTTHEVSTGWNYLNMNFECCGIDAVTALSTGNDYTTTAWYGAATTEVPLSCCPGVTSSSYVAGSASSVACTSNKGTLPVGHYSKGCYDALKDFANTYSIAFICVGVFILLVEIAAIIFACSLCKNIGKDHVV</sequence>
<comment type="caution">
    <text evidence="7">The sequence shown here is derived from an EMBL/GenBank/DDBJ whole genome shotgun (WGS) entry which is preliminary data.</text>
</comment>
<dbReference type="InterPro" id="IPR000301">
    <property type="entry name" value="Tetraspanin_animals"/>
</dbReference>
<keyword evidence="3 6" id="KW-0812">Transmembrane</keyword>
<accession>A0A8S3QHF3</accession>
<evidence type="ECO:0000313" key="7">
    <source>
        <dbReference type="EMBL" id="CAG2194938.1"/>
    </source>
</evidence>
<feature type="transmembrane region" description="Helical" evidence="6">
    <location>
        <begin position="238"/>
        <end position="261"/>
    </location>
</feature>
<evidence type="ECO:0000256" key="5">
    <source>
        <dbReference type="ARBA" id="ARBA00023136"/>
    </source>
</evidence>
<dbReference type="PANTHER" id="PTHR19282:SF551">
    <property type="entry name" value="RE08073P-RELATED"/>
    <property type="match status" value="1"/>
</dbReference>
<dbReference type="Pfam" id="PF00335">
    <property type="entry name" value="Tetraspanin"/>
    <property type="match status" value="1"/>
</dbReference>
<dbReference type="SUPFAM" id="SSF48652">
    <property type="entry name" value="Tetraspanin"/>
    <property type="match status" value="1"/>
</dbReference>
<dbReference type="InterPro" id="IPR018499">
    <property type="entry name" value="Tetraspanin/Peripherin"/>
</dbReference>
<evidence type="ECO:0000256" key="2">
    <source>
        <dbReference type="ARBA" id="ARBA00006840"/>
    </source>
</evidence>
<evidence type="ECO:0000313" key="8">
    <source>
        <dbReference type="Proteomes" id="UP000683360"/>
    </source>
</evidence>
<evidence type="ECO:0000256" key="4">
    <source>
        <dbReference type="ARBA" id="ARBA00022989"/>
    </source>
</evidence>
<keyword evidence="4 6" id="KW-1133">Transmembrane helix</keyword>
<dbReference type="Proteomes" id="UP000683360">
    <property type="component" value="Unassembled WGS sequence"/>
</dbReference>
<dbReference type="EMBL" id="CAJPWZ010000500">
    <property type="protein sequence ID" value="CAG2194938.1"/>
    <property type="molecule type" value="Genomic_DNA"/>
</dbReference>
<dbReference type="OrthoDB" id="6133340at2759"/>
<comment type="subcellular location">
    <subcellularLocation>
        <location evidence="1 6">Membrane</location>
        <topology evidence="1 6">Multi-pass membrane protein</topology>
    </subcellularLocation>
</comment>
<dbReference type="Gene3D" id="1.10.1450.10">
    <property type="entry name" value="Tetraspanin"/>
    <property type="match status" value="1"/>
</dbReference>
<keyword evidence="5 6" id="KW-0472">Membrane</keyword>
<organism evidence="7 8">
    <name type="scientific">Mytilus edulis</name>
    <name type="common">Blue mussel</name>
    <dbReference type="NCBI Taxonomy" id="6550"/>
    <lineage>
        <taxon>Eukaryota</taxon>
        <taxon>Metazoa</taxon>
        <taxon>Spiralia</taxon>
        <taxon>Lophotrochozoa</taxon>
        <taxon>Mollusca</taxon>
        <taxon>Bivalvia</taxon>
        <taxon>Autobranchia</taxon>
        <taxon>Pteriomorphia</taxon>
        <taxon>Mytilida</taxon>
        <taxon>Mytiloidea</taxon>
        <taxon>Mytilidae</taxon>
        <taxon>Mytilinae</taxon>
        <taxon>Mytilus</taxon>
    </lineage>
</organism>
<dbReference type="GO" id="GO:0005886">
    <property type="term" value="C:plasma membrane"/>
    <property type="evidence" value="ECO:0007669"/>
    <property type="project" value="TreeGrafter"/>
</dbReference>